<dbReference type="EMBL" id="GIFC01002425">
    <property type="protein sequence ID" value="MXU84508.1"/>
    <property type="molecule type" value="Transcribed_RNA"/>
</dbReference>
<sequence length="81" mass="8975">MQIPSLQRVLIAFWHALVARAHSRITRCRSKIESRKLALEAGKLKNLPAVPILSVTIPMLLGIYISGRGRSYGGTAKEIYS</sequence>
<accession>A0A6B0TYV2</accession>
<proteinExistence type="predicted"/>
<reference evidence="1" key="1">
    <citation type="submission" date="2019-12" db="EMBL/GenBank/DDBJ databases">
        <title>An insight into the sialome of adult female Ixodes ricinus ticks feeding for 6 days.</title>
        <authorList>
            <person name="Perner J."/>
            <person name="Ribeiro J.M.C."/>
        </authorList>
    </citation>
    <scope>NUCLEOTIDE SEQUENCE</scope>
    <source>
        <strain evidence="1">Semi-engorged</strain>
        <tissue evidence="1">Salivary glands</tissue>
    </source>
</reference>
<protein>
    <submittedName>
        <fullName evidence="1">Putative secreted protein</fullName>
    </submittedName>
</protein>
<name>A0A6B0TYV2_IXORI</name>
<dbReference type="AlphaFoldDB" id="A0A6B0TYV2"/>
<organism evidence="1">
    <name type="scientific">Ixodes ricinus</name>
    <name type="common">Common tick</name>
    <name type="synonym">Acarus ricinus</name>
    <dbReference type="NCBI Taxonomy" id="34613"/>
    <lineage>
        <taxon>Eukaryota</taxon>
        <taxon>Metazoa</taxon>
        <taxon>Ecdysozoa</taxon>
        <taxon>Arthropoda</taxon>
        <taxon>Chelicerata</taxon>
        <taxon>Arachnida</taxon>
        <taxon>Acari</taxon>
        <taxon>Parasitiformes</taxon>
        <taxon>Ixodida</taxon>
        <taxon>Ixodoidea</taxon>
        <taxon>Ixodidae</taxon>
        <taxon>Ixodinae</taxon>
        <taxon>Ixodes</taxon>
    </lineage>
</organism>
<evidence type="ECO:0000313" key="1">
    <source>
        <dbReference type="EMBL" id="MXU84508.1"/>
    </source>
</evidence>